<keyword evidence="1 4" id="KW-0732">Signal</keyword>
<evidence type="ECO:0000313" key="7">
    <source>
        <dbReference type="Proteomes" id="UP000202440"/>
    </source>
</evidence>
<dbReference type="SUPFAM" id="SSF49899">
    <property type="entry name" value="Concanavalin A-like lectins/glucanases"/>
    <property type="match status" value="1"/>
</dbReference>
<keyword evidence="2" id="KW-1015">Disulfide bond</keyword>
<feature type="region of interest" description="Disordered" evidence="3">
    <location>
        <begin position="22"/>
        <end position="55"/>
    </location>
</feature>
<evidence type="ECO:0000256" key="3">
    <source>
        <dbReference type="SAM" id="MobiDB-lite"/>
    </source>
</evidence>
<dbReference type="AlphaFoldDB" id="A0A222FH84"/>
<evidence type="ECO:0000259" key="5">
    <source>
        <dbReference type="SMART" id="SM00560"/>
    </source>
</evidence>
<dbReference type="Gene3D" id="2.60.120.200">
    <property type="match status" value="1"/>
</dbReference>
<dbReference type="OrthoDB" id="9790247at2"/>
<name>A0A222FH84_9GAMM</name>
<dbReference type="SMART" id="SM00560">
    <property type="entry name" value="LamGL"/>
    <property type="match status" value="1"/>
</dbReference>
<dbReference type="InterPro" id="IPR013320">
    <property type="entry name" value="ConA-like_dom_sf"/>
</dbReference>
<feature type="domain" description="LamG-like jellyroll fold" evidence="5">
    <location>
        <begin position="306"/>
        <end position="453"/>
    </location>
</feature>
<protein>
    <recommendedName>
        <fullName evidence="5">LamG-like jellyroll fold domain-containing protein</fullName>
    </recommendedName>
</protein>
<dbReference type="KEGG" id="bsan:CHH28_02410"/>
<evidence type="ECO:0000313" key="6">
    <source>
        <dbReference type="EMBL" id="ASP37593.1"/>
    </source>
</evidence>
<dbReference type="EMBL" id="CP022530">
    <property type="protein sequence ID" value="ASP37593.1"/>
    <property type="molecule type" value="Genomic_DNA"/>
</dbReference>
<sequence length="927" mass="101460">MTLSSYSLPAILATSLLVACGGSSGGSSTDPDTAVTPPDNTTQPDTQPEPSAPPVSAGGDFFAYYTRLSTATASDLSAGPYADIVVNLGQQGQLIFSRASSYRPVWHFDGQQQAVEQLADIQAASELQFDGNQGFAYARIIEQSADEVLVHWRYLKRPQADQARNPTAVVHELYRIRATGEVTRTYRPGTDSIDDWHNRSGAKMQQLQLTTSGIELVMNKELAVASPVTVPANPLLTLSPGDQLLAHWRFDELQGTSANDSQGAAHASIDSHGGHWHAGVSAGALLLDGYRTQAQVNGNALNNLNSEFSVQAWLNLAALPWNTAPILHRSQQFGQQGFYFGVGADGKLLVTLNGQTVQSGQAITRQQWAQVAVSVGQDIVLYINGNEAARAVRQADVQMPNTPWLMGLNNIALAASDGVRADDLDEYHHFSSIFGLEGLLDEVTVHNAALSPAAMADAYQSVQQQGLAQLPHQPKPRALPDVNVLPQQFGASHTRLDFHPQWDNLWRVPEYEDIVVRFDDKPVSYVYWRGTSHGMNLVTDNYWMSDQSVEMIIPDLTDPENDGVPFNNIVTLAEHMSDKAALRTHVRLIENSAARVKVHWRYAAADVFGTPILDNAFIDEVHTIYPDGIAIRSVFYHPAANSDEGPAPGVVFYQDFQWLAGPGQRAEQFMHRNAVSLAELSGSAKDLIYPYEYQDDEEGQSIPEVGQIAVLNSKTPWKVFGIAQGNTFYPSGNDERSSHISYEGSDFPFAGPWNHWPVAQIPSDGRFARDYDRVSHFALGVLEAFNYGSGSMMYGFTESDANALGDPTALQALAKSWHQPATVQVVSGVQSGSVRYNKNERAFEMQYGSGSEVQLQFQASTEQPLWNPALVIKRWPNSSLPAVSVNGAIANDARMAIQRDTDGHRMLVLYLPGQYTNTTELSLSTTQ</sequence>
<gene>
    <name evidence="6" type="ORF">CHH28_02410</name>
</gene>
<proteinExistence type="predicted"/>
<evidence type="ECO:0000256" key="2">
    <source>
        <dbReference type="ARBA" id="ARBA00023157"/>
    </source>
</evidence>
<organism evidence="6 7">
    <name type="scientific">Bacterioplanes sanyensis</name>
    <dbReference type="NCBI Taxonomy" id="1249553"/>
    <lineage>
        <taxon>Bacteria</taxon>
        <taxon>Pseudomonadati</taxon>
        <taxon>Pseudomonadota</taxon>
        <taxon>Gammaproteobacteria</taxon>
        <taxon>Oceanospirillales</taxon>
        <taxon>Oceanospirillaceae</taxon>
        <taxon>Bacterioplanes</taxon>
    </lineage>
</organism>
<dbReference type="Pfam" id="PF13385">
    <property type="entry name" value="Laminin_G_3"/>
    <property type="match status" value="1"/>
</dbReference>
<feature type="chain" id="PRO_5011990709" description="LamG-like jellyroll fold domain-containing protein" evidence="4">
    <location>
        <begin position="20"/>
        <end position="927"/>
    </location>
</feature>
<reference evidence="6 7" key="1">
    <citation type="submission" date="2017-07" db="EMBL/GenBank/DDBJ databases">
        <title>Annotated genome sequence of Bacterioplanes sanyensis isolated from Red Sea.</title>
        <authorList>
            <person name="Rehman Z.U."/>
        </authorList>
    </citation>
    <scope>NUCLEOTIDE SEQUENCE [LARGE SCALE GENOMIC DNA]</scope>
    <source>
        <strain evidence="6 7">NV9</strain>
    </source>
</reference>
<evidence type="ECO:0000256" key="1">
    <source>
        <dbReference type="ARBA" id="ARBA00022729"/>
    </source>
</evidence>
<feature type="compositionally biased region" description="Low complexity" evidence="3">
    <location>
        <begin position="36"/>
        <end position="48"/>
    </location>
</feature>
<evidence type="ECO:0000256" key="4">
    <source>
        <dbReference type="SAM" id="SignalP"/>
    </source>
</evidence>
<dbReference type="InterPro" id="IPR006558">
    <property type="entry name" value="LamG-like"/>
</dbReference>
<feature type="signal peptide" evidence="4">
    <location>
        <begin position="1"/>
        <end position="19"/>
    </location>
</feature>
<dbReference type="Proteomes" id="UP000202440">
    <property type="component" value="Chromosome"/>
</dbReference>
<accession>A0A222FH84</accession>
<keyword evidence="7" id="KW-1185">Reference proteome</keyword>
<dbReference type="RefSeq" id="WP_094058809.1">
    <property type="nucleotide sequence ID" value="NZ_CP022530.1"/>
</dbReference>